<protein>
    <submittedName>
        <fullName evidence="5">MBL fold metallo-hydrolase</fullName>
    </submittedName>
</protein>
<dbReference type="AlphaFoldDB" id="A0A9X4QPG0"/>
<dbReference type="PANTHER" id="PTHR15032:SF4">
    <property type="entry name" value="N-ACYL-PHOSPHATIDYLETHANOLAMINE-HYDROLYZING PHOSPHOLIPASE D"/>
    <property type="match status" value="1"/>
</dbReference>
<dbReference type="GO" id="GO:0005737">
    <property type="term" value="C:cytoplasm"/>
    <property type="evidence" value="ECO:0007669"/>
    <property type="project" value="TreeGrafter"/>
</dbReference>
<sequence>MWCSWAIEGGGQKVFFSGDSGYGPHFAEIGERFGPFDLALMECGQYDPRWAAIHMSPEETVQAHVDVRGGTLLPVHWGAFTLALHEWNDPIRRASAEAARRDVRIISPRIGGDRRDRRRERWGDCGMVEVIEPCAQGRLCRACPAQSHLGRFILFY</sequence>
<feature type="domain" description="Metallo-beta-lactamase" evidence="4">
    <location>
        <begin position="2"/>
        <end position="77"/>
    </location>
</feature>
<comment type="function">
    <text evidence="2">Counteracts the endogenous Pycsar antiviral defense system. Phosphodiesterase that enables metal-dependent hydrolysis of host cyclic nucleotide Pycsar defense signals such as cCMP and cUMP.</text>
</comment>
<evidence type="ECO:0000256" key="2">
    <source>
        <dbReference type="ARBA" id="ARBA00034301"/>
    </source>
</evidence>
<comment type="catalytic activity">
    <reaction evidence="1">
        <text>3',5'-cyclic CMP + H2O = CMP + H(+)</text>
        <dbReference type="Rhea" id="RHEA:72675"/>
        <dbReference type="ChEBI" id="CHEBI:15377"/>
        <dbReference type="ChEBI" id="CHEBI:15378"/>
        <dbReference type="ChEBI" id="CHEBI:58003"/>
        <dbReference type="ChEBI" id="CHEBI:60377"/>
    </reaction>
    <physiologicalReaction direction="left-to-right" evidence="1">
        <dbReference type="Rhea" id="RHEA:72676"/>
    </physiologicalReaction>
</comment>
<evidence type="ECO:0000256" key="1">
    <source>
        <dbReference type="ARBA" id="ARBA00034221"/>
    </source>
</evidence>
<name>A0A9X4QPG0_9BACL</name>
<dbReference type="InterPro" id="IPR036866">
    <property type="entry name" value="RibonucZ/Hydroxyglut_hydro"/>
</dbReference>
<accession>A0A9X4QPG0</accession>
<reference evidence="5 6" key="1">
    <citation type="submission" date="2022-10" db="EMBL/GenBank/DDBJ databases">
        <title>Comparative genomic analysis of Cohnella hashimotonis sp. nov., isolated from the International Space Station.</title>
        <authorList>
            <person name="Simpson A."/>
            <person name="Venkateswaran K."/>
        </authorList>
    </citation>
    <scope>NUCLEOTIDE SEQUENCE [LARGE SCALE GENOMIC DNA]</scope>
    <source>
        <strain evidence="5 6">DSM 18997</strain>
    </source>
</reference>
<dbReference type="EMBL" id="JAPDHZ010000006">
    <property type="protein sequence ID" value="MDG0794299.1"/>
    <property type="molecule type" value="Genomic_DNA"/>
</dbReference>
<comment type="catalytic activity">
    <reaction evidence="3">
        <text>3',5'-cyclic UMP + H2O = UMP + H(+)</text>
        <dbReference type="Rhea" id="RHEA:70575"/>
        <dbReference type="ChEBI" id="CHEBI:15377"/>
        <dbReference type="ChEBI" id="CHEBI:15378"/>
        <dbReference type="ChEBI" id="CHEBI:57865"/>
        <dbReference type="ChEBI" id="CHEBI:184387"/>
    </reaction>
    <physiologicalReaction direction="left-to-right" evidence="3">
        <dbReference type="Rhea" id="RHEA:70576"/>
    </physiologicalReaction>
</comment>
<evidence type="ECO:0000313" key="5">
    <source>
        <dbReference type="EMBL" id="MDG0794299.1"/>
    </source>
</evidence>
<proteinExistence type="predicted"/>
<dbReference type="Gene3D" id="3.60.15.10">
    <property type="entry name" value="Ribonuclease Z/Hydroxyacylglutathione hydrolase-like"/>
    <property type="match status" value="1"/>
</dbReference>
<evidence type="ECO:0000313" key="6">
    <source>
        <dbReference type="Proteomes" id="UP001153387"/>
    </source>
</evidence>
<dbReference type="Pfam" id="PF12706">
    <property type="entry name" value="Lactamase_B_2"/>
    <property type="match status" value="1"/>
</dbReference>
<dbReference type="Proteomes" id="UP001153387">
    <property type="component" value="Unassembled WGS sequence"/>
</dbReference>
<gene>
    <name evidence="5" type="ORF">OMP38_28280</name>
</gene>
<organism evidence="5 6">
    <name type="scientific">Cohnella ginsengisoli</name>
    <dbReference type="NCBI Taxonomy" id="425004"/>
    <lineage>
        <taxon>Bacteria</taxon>
        <taxon>Bacillati</taxon>
        <taxon>Bacillota</taxon>
        <taxon>Bacilli</taxon>
        <taxon>Bacillales</taxon>
        <taxon>Paenibacillaceae</taxon>
        <taxon>Cohnella</taxon>
    </lineage>
</organism>
<evidence type="ECO:0000256" key="3">
    <source>
        <dbReference type="ARBA" id="ARBA00048505"/>
    </source>
</evidence>
<comment type="caution">
    <text evidence="5">The sequence shown here is derived from an EMBL/GenBank/DDBJ whole genome shotgun (WGS) entry which is preliminary data.</text>
</comment>
<keyword evidence="6" id="KW-1185">Reference proteome</keyword>
<dbReference type="InterPro" id="IPR001279">
    <property type="entry name" value="Metallo-B-lactamas"/>
</dbReference>
<evidence type="ECO:0000259" key="4">
    <source>
        <dbReference type="Pfam" id="PF12706"/>
    </source>
</evidence>
<dbReference type="PANTHER" id="PTHR15032">
    <property type="entry name" value="N-ACYL-PHOSPHATIDYLETHANOLAMINE-HYDROLYZING PHOSPHOLIPASE D"/>
    <property type="match status" value="1"/>
</dbReference>
<dbReference type="SUPFAM" id="SSF56281">
    <property type="entry name" value="Metallo-hydrolase/oxidoreductase"/>
    <property type="match status" value="1"/>
</dbReference>